<accession>A0A2S0RHU6</accession>
<dbReference type="SUPFAM" id="SSF52540">
    <property type="entry name" value="P-loop containing nucleoside triphosphate hydrolases"/>
    <property type="match status" value="1"/>
</dbReference>
<dbReference type="EMBL" id="CP028811">
    <property type="protein sequence ID" value="AWA30788.1"/>
    <property type="molecule type" value="Genomic_DNA"/>
</dbReference>
<evidence type="ECO:0000313" key="2">
    <source>
        <dbReference type="EMBL" id="AWA30788.1"/>
    </source>
</evidence>
<evidence type="ECO:0000259" key="1">
    <source>
        <dbReference type="Pfam" id="PF13166"/>
    </source>
</evidence>
<dbReference type="InterPro" id="IPR027417">
    <property type="entry name" value="P-loop_NTPase"/>
</dbReference>
<dbReference type="Gene3D" id="3.40.50.300">
    <property type="entry name" value="P-loop containing nucleotide triphosphate hydrolases"/>
    <property type="match status" value="1"/>
</dbReference>
<sequence length="361" mass="42013">MSSVIEIAQELKDIKESVILVYAFNATGKTRLSVEYKNITKNPEDGSHAGVYYNAYSEDLFVWDNDTKNGEQNIKLDIKYSSLNTLQRLMTEEDIEKKLLPYKRKYNFFFNPNNDPEKGYDSITFYKNDDTDTPIKISRGEERIFVWCFFLALFEVEGWADSQSAHFFIDDPVSSMDDHNIYVTAYTVFDLIEREFEKRKIIITSHHFGFLTILSDMLGKGSSAGKYRNKDNSKKYKEFILESNTDDLSLITTKDGVFLYHLRLLQILDQASKTEVYTYHFALLRQVLENIASFLGVGQFSYVLEQIGIQDKERIAFIVNALSHLNVYYQQIDKPVPDNLEIFNDVLIRIMDKYGFIIPKD</sequence>
<protein>
    <submittedName>
        <fullName evidence="2">Anticodon nuclease</fullName>
    </submittedName>
</protein>
<organism evidence="2 3">
    <name type="scientific">Flavobacterium magnum</name>
    <dbReference type="NCBI Taxonomy" id="2162713"/>
    <lineage>
        <taxon>Bacteria</taxon>
        <taxon>Pseudomonadati</taxon>
        <taxon>Bacteroidota</taxon>
        <taxon>Flavobacteriia</taxon>
        <taxon>Flavobacteriales</taxon>
        <taxon>Flavobacteriaceae</taxon>
        <taxon>Flavobacterium</taxon>
    </lineage>
</organism>
<dbReference type="Pfam" id="PF13166">
    <property type="entry name" value="AAA_13"/>
    <property type="match status" value="1"/>
</dbReference>
<dbReference type="AlphaFoldDB" id="A0A2S0RHU6"/>
<keyword evidence="3" id="KW-1185">Reference proteome</keyword>
<dbReference type="Proteomes" id="UP000244193">
    <property type="component" value="Chromosome"/>
</dbReference>
<feature type="domain" description="Protein CR006 P-loop" evidence="1">
    <location>
        <begin position="87"/>
        <end position="327"/>
    </location>
</feature>
<dbReference type="RefSeq" id="WP_108372115.1">
    <property type="nucleotide sequence ID" value="NZ_CP028811.1"/>
</dbReference>
<reference evidence="2 3" key="1">
    <citation type="submission" date="2018-04" db="EMBL/GenBank/DDBJ databases">
        <title>Genome sequencing of Flavobacterium sp. HYN0048.</title>
        <authorList>
            <person name="Yi H."/>
            <person name="Baek C."/>
        </authorList>
    </citation>
    <scope>NUCLEOTIDE SEQUENCE [LARGE SCALE GENOMIC DNA]</scope>
    <source>
        <strain evidence="2 3">HYN0048</strain>
    </source>
</reference>
<proteinExistence type="predicted"/>
<dbReference type="InterPro" id="IPR026866">
    <property type="entry name" value="CR006_AAA"/>
</dbReference>
<dbReference type="OrthoDB" id="9795565at2"/>
<dbReference type="KEGG" id="fmg:HYN48_12250"/>
<name>A0A2S0RHU6_9FLAO</name>
<gene>
    <name evidence="2" type="ORF">HYN48_12250</name>
</gene>
<evidence type="ECO:0000313" key="3">
    <source>
        <dbReference type="Proteomes" id="UP000244193"/>
    </source>
</evidence>